<evidence type="ECO:0008006" key="4">
    <source>
        <dbReference type="Google" id="ProtNLM"/>
    </source>
</evidence>
<keyword evidence="1" id="KW-1133">Transmembrane helix</keyword>
<organism evidence="2 3">
    <name type="scientific">Limimaricola cinnabarinus</name>
    <dbReference type="NCBI Taxonomy" id="1125964"/>
    <lineage>
        <taxon>Bacteria</taxon>
        <taxon>Pseudomonadati</taxon>
        <taxon>Pseudomonadota</taxon>
        <taxon>Alphaproteobacteria</taxon>
        <taxon>Rhodobacterales</taxon>
        <taxon>Paracoccaceae</taxon>
        <taxon>Limimaricola</taxon>
    </lineage>
</organism>
<evidence type="ECO:0000313" key="3">
    <source>
        <dbReference type="Proteomes" id="UP000221860"/>
    </source>
</evidence>
<name>A0A2G1MK58_9RHOB</name>
<comment type="caution">
    <text evidence="2">The sequence shown here is derived from an EMBL/GenBank/DDBJ whole genome shotgun (WGS) entry which is preliminary data.</text>
</comment>
<dbReference type="OrthoDB" id="7875260at2"/>
<feature type="transmembrane region" description="Helical" evidence="1">
    <location>
        <begin position="20"/>
        <end position="53"/>
    </location>
</feature>
<proteinExistence type="predicted"/>
<evidence type="ECO:0000313" key="2">
    <source>
        <dbReference type="EMBL" id="PHP29087.1"/>
    </source>
</evidence>
<dbReference type="Proteomes" id="UP000221860">
    <property type="component" value="Unassembled WGS sequence"/>
</dbReference>
<accession>A0A2G1MK58</accession>
<sequence length="61" mass="6675">MLYILALLLPPVAIMMTGRIILGMVVLVIWFPAILISGGLGHPIFILLAWLIIHQSAVKRG</sequence>
<dbReference type="AlphaFoldDB" id="A0A2G1MK58"/>
<keyword evidence="3" id="KW-1185">Reference proteome</keyword>
<keyword evidence="1" id="KW-0812">Transmembrane</keyword>
<reference evidence="2 3" key="1">
    <citation type="submission" date="2017-08" db="EMBL/GenBank/DDBJ databases">
        <title>Draft Genome Sequence of Loktanella cinnabarina Strain XM1, Isolated from Coastal Surface Water.</title>
        <authorList>
            <person name="Ma R."/>
            <person name="Wang J."/>
            <person name="Wang Q."/>
            <person name="Ma Z."/>
            <person name="Li J."/>
            <person name="Chen L."/>
        </authorList>
    </citation>
    <scope>NUCLEOTIDE SEQUENCE [LARGE SCALE GENOMIC DNA]</scope>
    <source>
        <strain evidence="2 3">XM1</strain>
    </source>
</reference>
<dbReference type="RefSeq" id="WP_099273311.1">
    <property type="nucleotide sequence ID" value="NZ_CANMUC010000002.1"/>
</dbReference>
<protein>
    <recommendedName>
        <fullName evidence="4">YqaE/Pmp3 family membrane protein</fullName>
    </recommendedName>
</protein>
<evidence type="ECO:0000256" key="1">
    <source>
        <dbReference type="SAM" id="Phobius"/>
    </source>
</evidence>
<dbReference type="EMBL" id="NQWH01000003">
    <property type="protein sequence ID" value="PHP29087.1"/>
    <property type="molecule type" value="Genomic_DNA"/>
</dbReference>
<keyword evidence="1" id="KW-0472">Membrane</keyword>
<gene>
    <name evidence="2" type="ORF">CJ301_00975</name>
</gene>